<dbReference type="EMBL" id="CP144700">
    <property type="protein sequence ID" value="WVZ24184.1"/>
    <property type="molecule type" value="Genomic_DNA"/>
</dbReference>
<evidence type="ECO:0000313" key="1">
    <source>
        <dbReference type="EMBL" id="WVZ24184.1"/>
    </source>
</evidence>
<evidence type="ECO:0000313" key="2">
    <source>
        <dbReference type="Proteomes" id="UP001374535"/>
    </source>
</evidence>
<dbReference type="AlphaFoldDB" id="A0AAQ3SDB1"/>
<dbReference type="Proteomes" id="UP001374535">
    <property type="component" value="Chromosome 1"/>
</dbReference>
<gene>
    <name evidence="1" type="ORF">V8G54_002728</name>
</gene>
<keyword evidence="2" id="KW-1185">Reference proteome</keyword>
<accession>A0AAQ3SDB1</accession>
<proteinExistence type="predicted"/>
<reference evidence="1 2" key="1">
    <citation type="journal article" date="2023" name="Life. Sci Alliance">
        <title>Evolutionary insights into 3D genome organization and epigenetic landscape of Vigna mungo.</title>
        <authorList>
            <person name="Junaid A."/>
            <person name="Singh B."/>
            <person name="Bhatia S."/>
        </authorList>
    </citation>
    <scope>NUCLEOTIDE SEQUENCE [LARGE SCALE GENOMIC DNA]</scope>
    <source>
        <strain evidence="1">Urdbean</strain>
    </source>
</reference>
<protein>
    <submittedName>
        <fullName evidence="1">Uncharacterized protein</fullName>
    </submittedName>
</protein>
<sequence>MEFSSEGKGVIQSNEQAQQLGKLLYGSMEEETKLKDKVDEIENGYKEEVAEERKGRQELGAVKMLIAGHVRILRPQSLSHYFLSTGSDVIRAEKNGYYHTICLCPPFEYS</sequence>
<organism evidence="1 2">
    <name type="scientific">Vigna mungo</name>
    <name type="common">Black gram</name>
    <name type="synonym">Phaseolus mungo</name>
    <dbReference type="NCBI Taxonomy" id="3915"/>
    <lineage>
        <taxon>Eukaryota</taxon>
        <taxon>Viridiplantae</taxon>
        <taxon>Streptophyta</taxon>
        <taxon>Embryophyta</taxon>
        <taxon>Tracheophyta</taxon>
        <taxon>Spermatophyta</taxon>
        <taxon>Magnoliopsida</taxon>
        <taxon>eudicotyledons</taxon>
        <taxon>Gunneridae</taxon>
        <taxon>Pentapetalae</taxon>
        <taxon>rosids</taxon>
        <taxon>fabids</taxon>
        <taxon>Fabales</taxon>
        <taxon>Fabaceae</taxon>
        <taxon>Papilionoideae</taxon>
        <taxon>50 kb inversion clade</taxon>
        <taxon>NPAAA clade</taxon>
        <taxon>indigoferoid/millettioid clade</taxon>
        <taxon>Phaseoleae</taxon>
        <taxon>Vigna</taxon>
    </lineage>
</organism>
<name>A0AAQ3SDB1_VIGMU</name>